<reference evidence="1 2" key="1">
    <citation type="submission" date="2019-12" db="EMBL/GenBank/DDBJ databases">
        <title>A genome sequence resource for the geographically widespread anthracnose pathogen Colletotrichum asianum.</title>
        <authorList>
            <person name="Meng Y."/>
        </authorList>
    </citation>
    <scope>NUCLEOTIDE SEQUENCE [LARGE SCALE GENOMIC DNA]</scope>
    <source>
        <strain evidence="1 2">ICMP 18580</strain>
    </source>
</reference>
<proteinExistence type="predicted"/>
<dbReference type="Proteomes" id="UP000434172">
    <property type="component" value="Unassembled WGS sequence"/>
</dbReference>
<organism evidence="1 2">
    <name type="scientific">Colletotrichum asianum</name>
    <dbReference type="NCBI Taxonomy" id="702518"/>
    <lineage>
        <taxon>Eukaryota</taxon>
        <taxon>Fungi</taxon>
        <taxon>Dikarya</taxon>
        <taxon>Ascomycota</taxon>
        <taxon>Pezizomycotina</taxon>
        <taxon>Sordariomycetes</taxon>
        <taxon>Hypocreomycetidae</taxon>
        <taxon>Glomerellales</taxon>
        <taxon>Glomerellaceae</taxon>
        <taxon>Colletotrichum</taxon>
        <taxon>Colletotrichum gloeosporioides species complex</taxon>
    </lineage>
</organism>
<accession>A0A8H3ZM43</accession>
<gene>
    <name evidence="1" type="ORF">GQ607_012168</name>
</gene>
<evidence type="ECO:0000313" key="1">
    <source>
        <dbReference type="EMBL" id="KAF0320587.1"/>
    </source>
</evidence>
<dbReference type="AlphaFoldDB" id="A0A8H3ZM43"/>
<name>A0A8H3ZM43_9PEZI</name>
<dbReference type="EMBL" id="WOWK01000081">
    <property type="protein sequence ID" value="KAF0320587.1"/>
    <property type="molecule type" value="Genomic_DNA"/>
</dbReference>
<keyword evidence="2" id="KW-1185">Reference proteome</keyword>
<protein>
    <submittedName>
        <fullName evidence="1">Uncharacterized protein</fullName>
    </submittedName>
</protein>
<sequence length="70" mass="7948">MLWKRCLNARLPLPQPLSTCCFPRFTRFQRPGSWGCVRRALAQGGILMFCVCVRVCDGGGCGIYTFWVFV</sequence>
<comment type="caution">
    <text evidence="1">The sequence shown here is derived from an EMBL/GenBank/DDBJ whole genome shotgun (WGS) entry which is preliminary data.</text>
</comment>
<evidence type="ECO:0000313" key="2">
    <source>
        <dbReference type="Proteomes" id="UP000434172"/>
    </source>
</evidence>